<accession>A0AB34JQS5</accession>
<feature type="compositionally biased region" description="Low complexity" evidence="1">
    <location>
        <begin position="68"/>
        <end position="80"/>
    </location>
</feature>
<feature type="region of interest" description="Disordered" evidence="1">
    <location>
        <begin position="284"/>
        <end position="317"/>
    </location>
</feature>
<feature type="region of interest" description="Disordered" evidence="1">
    <location>
        <begin position="56"/>
        <end position="97"/>
    </location>
</feature>
<evidence type="ECO:0000313" key="3">
    <source>
        <dbReference type="Proteomes" id="UP001515480"/>
    </source>
</evidence>
<keyword evidence="3" id="KW-1185">Reference proteome</keyword>
<feature type="region of interest" description="Disordered" evidence="1">
    <location>
        <begin position="203"/>
        <end position="268"/>
    </location>
</feature>
<dbReference type="AlphaFoldDB" id="A0AB34JQS5"/>
<feature type="compositionally biased region" description="Low complexity" evidence="1">
    <location>
        <begin position="139"/>
        <end position="158"/>
    </location>
</feature>
<evidence type="ECO:0000256" key="1">
    <source>
        <dbReference type="SAM" id="MobiDB-lite"/>
    </source>
</evidence>
<dbReference type="Proteomes" id="UP001515480">
    <property type="component" value="Unassembled WGS sequence"/>
</dbReference>
<feature type="compositionally biased region" description="Basic and acidic residues" evidence="1">
    <location>
        <begin position="289"/>
        <end position="298"/>
    </location>
</feature>
<evidence type="ECO:0000313" key="2">
    <source>
        <dbReference type="EMBL" id="KAL1523073.1"/>
    </source>
</evidence>
<gene>
    <name evidence="2" type="ORF">AB1Y20_018033</name>
</gene>
<organism evidence="2 3">
    <name type="scientific">Prymnesium parvum</name>
    <name type="common">Toxic golden alga</name>
    <dbReference type="NCBI Taxonomy" id="97485"/>
    <lineage>
        <taxon>Eukaryota</taxon>
        <taxon>Haptista</taxon>
        <taxon>Haptophyta</taxon>
        <taxon>Prymnesiophyceae</taxon>
        <taxon>Prymnesiales</taxon>
        <taxon>Prymnesiaceae</taxon>
        <taxon>Prymnesium</taxon>
    </lineage>
</organism>
<reference evidence="2 3" key="1">
    <citation type="journal article" date="2024" name="Science">
        <title>Giant polyketide synthase enzymes in the biosynthesis of giant marine polyether toxins.</title>
        <authorList>
            <person name="Fallon T.R."/>
            <person name="Shende V.V."/>
            <person name="Wierzbicki I.H."/>
            <person name="Pendleton A.L."/>
            <person name="Watervoot N.F."/>
            <person name="Auber R.P."/>
            <person name="Gonzalez D.J."/>
            <person name="Wisecaver J.H."/>
            <person name="Moore B.S."/>
        </authorList>
    </citation>
    <scope>NUCLEOTIDE SEQUENCE [LARGE SCALE GENOMIC DNA]</scope>
    <source>
        <strain evidence="2 3">12B1</strain>
    </source>
</reference>
<protein>
    <recommendedName>
        <fullName evidence="4">Ribosome biogenesis protein NOP53</fullName>
    </recommendedName>
</protein>
<evidence type="ECO:0008006" key="4">
    <source>
        <dbReference type="Google" id="ProtNLM"/>
    </source>
</evidence>
<dbReference type="EMBL" id="JBGBPQ010000006">
    <property type="protein sequence ID" value="KAL1523073.1"/>
    <property type="molecule type" value="Genomic_DNA"/>
</dbReference>
<comment type="caution">
    <text evidence="2">The sequence shown here is derived from an EMBL/GenBank/DDBJ whole genome shotgun (WGS) entry which is preliminary data.</text>
</comment>
<feature type="compositionally biased region" description="Acidic residues" evidence="1">
    <location>
        <begin position="220"/>
        <end position="230"/>
    </location>
</feature>
<feature type="region of interest" description="Disordered" evidence="1">
    <location>
        <begin position="133"/>
        <end position="160"/>
    </location>
</feature>
<sequence length="317" mass="34348">MITGRAATLRHTSMNHMLERPLFSDPSHATLQGVSLLSSMPPSKAKEAYLRRHGLKARANPSPDVETAQPAAAPAVSSPQKRSKTPEPRGSSLCSLPIRHTLSNEDLSARKEPAAFSDLSWAQKRKMHIEARAAGHSQRPVVEAAPPRAAVAPTAVEAKPSLDGEKTWRERRKEAFLVTHNAKPKQTSVGTTVIMFAALLRQRSKGGKTGQTESSLRDTEVDDAPGETSDDVPILAVGEPAKPAAKSWKQKRKESYLARHSPRASTKQAHVAMTAVRFAVKLKHQQRASVDDQDKAEEPAADEEVPVAVGEKAVLCD</sequence>
<proteinExistence type="predicted"/>
<name>A0AB34JQS5_PRYPA</name>